<dbReference type="InterPro" id="IPR036621">
    <property type="entry name" value="Anticodon-bd_dom_sf"/>
</dbReference>
<dbReference type="STRING" id="341454.A0A4S2N1B3"/>
<dbReference type="PANTHER" id="PTHR42753">
    <property type="entry name" value="MITOCHONDRIAL RIBOSOME PROTEIN L39/PROLYL-TRNA LIGASE FAMILY MEMBER"/>
    <property type="match status" value="1"/>
</dbReference>
<keyword evidence="4" id="KW-0547">Nucleotide-binding</keyword>
<dbReference type="EC" id="6.1.1.15" evidence="2"/>
<protein>
    <recommendedName>
        <fullName evidence="2">proline--tRNA ligase</fullName>
        <ecNumber evidence="2">6.1.1.15</ecNumber>
    </recommendedName>
    <alternativeName>
        <fullName evidence="8">Prolyl-tRNA synthetase</fullName>
    </alternativeName>
</protein>
<evidence type="ECO:0000313" key="12">
    <source>
        <dbReference type="Proteomes" id="UP000298138"/>
    </source>
</evidence>
<dbReference type="InterPro" id="IPR004500">
    <property type="entry name" value="Pro-tRNA-synth_IIa_bac-type"/>
</dbReference>
<organism evidence="11 12">
    <name type="scientific">Ascodesmis nigricans</name>
    <dbReference type="NCBI Taxonomy" id="341454"/>
    <lineage>
        <taxon>Eukaryota</taxon>
        <taxon>Fungi</taxon>
        <taxon>Dikarya</taxon>
        <taxon>Ascomycota</taxon>
        <taxon>Pezizomycotina</taxon>
        <taxon>Pezizomycetes</taxon>
        <taxon>Pezizales</taxon>
        <taxon>Ascodesmidaceae</taxon>
        <taxon>Ascodesmis</taxon>
    </lineage>
</organism>
<feature type="domain" description="Aminoacyl-transfer RNA synthetases class-II family profile" evidence="10">
    <location>
        <begin position="1"/>
        <end position="409"/>
    </location>
</feature>
<dbReference type="GO" id="GO:0005524">
    <property type="term" value="F:ATP binding"/>
    <property type="evidence" value="ECO:0007669"/>
    <property type="project" value="UniProtKB-KW"/>
</dbReference>
<evidence type="ECO:0000256" key="2">
    <source>
        <dbReference type="ARBA" id="ARBA00012831"/>
    </source>
</evidence>
<evidence type="ECO:0000256" key="8">
    <source>
        <dbReference type="ARBA" id="ARBA00029731"/>
    </source>
</evidence>
<keyword evidence="6" id="KW-0648">Protein biosynthesis</keyword>
<dbReference type="GO" id="GO:0006433">
    <property type="term" value="P:prolyl-tRNA aminoacylation"/>
    <property type="evidence" value="ECO:0007669"/>
    <property type="project" value="InterPro"/>
</dbReference>
<dbReference type="InterPro" id="IPR002314">
    <property type="entry name" value="aa-tRNA-synt_IIb"/>
</dbReference>
<evidence type="ECO:0000256" key="1">
    <source>
        <dbReference type="ARBA" id="ARBA00008226"/>
    </source>
</evidence>
<dbReference type="GO" id="GO:0004827">
    <property type="term" value="F:proline-tRNA ligase activity"/>
    <property type="evidence" value="ECO:0007669"/>
    <property type="project" value="UniProtKB-EC"/>
</dbReference>
<dbReference type="SUPFAM" id="SSF52954">
    <property type="entry name" value="Class II aaRS ABD-related"/>
    <property type="match status" value="1"/>
</dbReference>
<dbReference type="OrthoDB" id="10267474at2759"/>
<dbReference type="GO" id="GO:0005739">
    <property type="term" value="C:mitochondrion"/>
    <property type="evidence" value="ECO:0007669"/>
    <property type="project" value="TreeGrafter"/>
</dbReference>
<gene>
    <name evidence="11" type="ORF">EX30DRAFT_328804</name>
</gene>
<sequence>MRSIGAARLSLSTITSEALWEKTGRSSGSELFRLKDRKGSKLLLAPTHEEEITQLLVGYISHRYYPLRLYQIGRKYRDERRPRAGLLRGREFLMKDLYTFDTTEQAALDTYRDVQGAYKALFDELKLPYLVASADSGSMGGSLSHEYLYPSTVGEDTIVSCSDCGYTANLEAVVPKTEGHDPTFHPTRKEIAIHHSITRDRKTLINSFYLASASSSSQPINLSRLATLVPDLDPSTTDAVELFEKHYTPFDPAHSAKASKSHSPPKYSQIINVFDAGLPSIFSEPNFSNHMDVPAYPSFIADKTIPSTSISRDPHTDLPLRILRVNDGDPCPKCDSGKLTSTTAIELAHTFHLGTRYTEPLNAEVQLEDNRRVPLHQGCHGIGVSRMIAAIAEGWRDGKGLNWPRVVAPYDVMVVAREDMELDGRAVYDALVGEGGDPEGKSTLDVLFDDRTTKDLIWKMTDADALGFPVICVVGRGWKNKEVEVQCRRKGLKMNVPLAELKEKVEEVLTDL</sequence>
<dbReference type="EMBL" id="ML220114">
    <property type="protein sequence ID" value="TGZ82922.1"/>
    <property type="molecule type" value="Genomic_DNA"/>
</dbReference>
<evidence type="ECO:0000256" key="3">
    <source>
        <dbReference type="ARBA" id="ARBA00022598"/>
    </source>
</evidence>
<evidence type="ECO:0000256" key="9">
    <source>
        <dbReference type="ARBA" id="ARBA00047671"/>
    </source>
</evidence>
<dbReference type="Pfam" id="PF03129">
    <property type="entry name" value="HGTP_anticodon"/>
    <property type="match status" value="1"/>
</dbReference>
<dbReference type="InterPro" id="IPR045864">
    <property type="entry name" value="aa-tRNA-synth_II/BPL/LPL"/>
</dbReference>
<dbReference type="Gene3D" id="3.30.930.10">
    <property type="entry name" value="Bira Bifunctional Protein, Domain 2"/>
    <property type="match status" value="2"/>
</dbReference>
<dbReference type="InterPro" id="IPR004154">
    <property type="entry name" value="Anticodon-bd"/>
</dbReference>
<comment type="catalytic activity">
    <reaction evidence="9">
        <text>tRNA(Pro) + L-proline + ATP = L-prolyl-tRNA(Pro) + AMP + diphosphate</text>
        <dbReference type="Rhea" id="RHEA:14305"/>
        <dbReference type="Rhea" id="RHEA-COMP:9700"/>
        <dbReference type="Rhea" id="RHEA-COMP:9702"/>
        <dbReference type="ChEBI" id="CHEBI:30616"/>
        <dbReference type="ChEBI" id="CHEBI:33019"/>
        <dbReference type="ChEBI" id="CHEBI:60039"/>
        <dbReference type="ChEBI" id="CHEBI:78442"/>
        <dbReference type="ChEBI" id="CHEBI:78532"/>
        <dbReference type="ChEBI" id="CHEBI:456215"/>
        <dbReference type="EC" id="6.1.1.15"/>
    </reaction>
</comment>
<dbReference type="Gene3D" id="3.40.50.800">
    <property type="entry name" value="Anticodon-binding domain"/>
    <property type="match status" value="1"/>
</dbReference>
<accession>A0A4S2N1B3</accession>
<keyword evidence="7" id="KW-0030">Aminoacyl-tRNA synthetase</keyword>
<dbReference type="AlphaFoldDB" id="A0A4S2N1B3"/>
<comment type="similarity">
    <text evidence="1">Belongs to the class-II aminoacyl-tRNA synthetase family.</text>
</comment>
<keyword evidence="3" id="KW-0436">Ligase</keyword>
<dbReference type="InterPro" id="IPR006195">
    <property type="entry name" value="aa-tRNA-synth_II"/>
</dbReference>
<evidence type="ECO:0000256" key="6">
    <source>
        <dbReference type="ARBA" id="ARBA00022917"/>
    </source>
</evidence>
<dbReference type="Proteomes" id="UP000298138">
    <property type="component" value="Unassembled WGS sequence"/>
</dbReference>
<dbReference type="InterPro" id="IPR002316">
    <property type="entry name" value="Pro-tRNA-ligase_IIa"/>
</dbReference>
<evidence type="ECO:0000259" key="10">
    <source>
        <dbReference type="PROSITE" id="PS50862"/>
    </source>
</evidence>
<reference evidence="11 12" key="1">
    <citation type="submission" date="2019-04" db="EMBL/GenBank/DDBJ databases">
        <title>Comparative genomics and transcriptomics to analyze fruiting body development in filamentous ascomycetes.</title>
        <authorList>
            <consortium name="DOE Joint Genome Institute"/>
            <person name="Lutkenhaus R."/>
            <person name="Traeger S."/>
            <person name="Breuer J."/>
            <person name="Kuo A."/>
            <person name="Lipzen A."/>
            <person name="Pangilinan J."/>
            <person name="Dilworth D."/>
            <person name="Sandor L."/>
            <person name="Poggeler S."/>
            <person name="Barry K."/>
            <person name="Grigoriev I.V."/>
            <person name="Nowrousian M."/>
        </authorList>
    </citation>
    <scope>NUCLEOTIDE SEQUENCE [LARGE SCALE GENOMIC DNA]</scope>
    <source>
        <strain evidence="11 12">CBS 389.68</strain>
    </source>
</reference>
<evidence type="ECO:0000313" key="11">
    <source>
        <dbReference type="EMBL" id="TGZ82922.1"/>
    </source>
</evidence>
<evidence type="ECO:0000256" key="7">
    <source>
        <dbReference type="ARBA" id="ARBA00023146"/>
    </source>
</evidence>
<dbReference type="PRINTS" id="PR01046">
    <property type="entry name" value="TRNASYNTHPRO"/>
</dbReference>
<proteinExistence type="inferred from homology"/>
<dbReference type="NCBIfam" id="TIGR00409">
    <property type="entry name" value="proS_fam_II"/>
    <property type="match status" value="1"/>
</dbReference>
<keyword evidence="5" id="KW-0067">ATP-binding</keyword>
<keyword evidence="12" id="KW-1185">Reference proteome</keyword>
<dbReference type="SUPFAM" id="SSF55681">
    <property type="entry name" value="Class II aaRS and biotin synthetases"/>
    <property type="match status" value="1"/>
</dbReference>
<dbReference type="InterPro" id="IPR050062">
    <property type="entry name" value="Pro-tRNA_synthetase"/>
</dbReference>
<dbReference type="PROSITE" id="PS50862">
    <property type="entry name" value="AA_TRNA_LIGASE_II"/>
    <property type="match status" value="1"/>
</dbReference>
<dbReference type="InParanoid" id="A0A4S2N1B3"/>
<evidence type="ECO:0000256" key="4">
    <source>
        <dbReference type="ARBA" id="ARBA00022741"/>
    </source>
</evidence>
<evidence type="ECO:0000256" key="5">
    <source>
        <dbReference type="ARBA" id="ARBA00022840"/>
    </source>
</evidence>
<dbReference type="FunCoup" id="A0A4S2N1B3">
    <property type="interactions" value="403"/>
</dbReference>
<dbReference type="PANTHER" id="PTHR42753:SF2">
    <property type="entry name" value="PROLINE--TRNA LIGASE"/>
    <property type="match status" value="1"/>
</dbReference>
<name>A0A4S2N1B3_9PEZI</name>
<dbReference type="Pfam" id="PF00587">
    <property type="entry name" value="tRNA-synt_2b"/>
    <property type="match status" value="1"/>
</dbReference>